<gene>
    <name evidence="2" type="ORF">KCU76_g3156</name>
</gene>
<accession>A0A9P8ETR6</accession>
<feature type="compositionally biased region" description="Acidic residues" evidence="1">
    <location>
        <begin position="46"/>
        <end position="65"/>
    </location>
</feature>
<sequence length="197" mass="22560">MHDYTDSLDRHGAMRTAPAAPLAQRILQEYNQPELAQDEFGRNRDEDEEDESAEDEEESESETEPLDLFGRGCRVRHILQGKYAHRRDSQQDAITYEATSRIEYHIQKISEQVQPNSLCGMKHNAMCTLRNIGSFIVVTETERSKISDDYMEDLEQLDKKRDFEGFDKIVELFRKVNTQTQNEGAKGGEVASIDLAG</sequence>
<name>A0A9P8ETR6_AURME</name>
<dbReference type="EMBL" id="JAHFXF010000082">
    <property type="protein sequence ID" value="KAG9697210.1"/>
    <property type="molecule type" value="Genomic_DNA"/>
</dbReference>
<protein>
    <submittedName>
        <fullName evidence="2">Uncharacterized protein</fullName>
    </submittedName>
</protein>
<evidence type="ECO:0000313" key="3">
    <source>
        <dbReference type="Proteomes" id="UP000779574"/>
    </source>
</evidence>
<feature type="compositionally biased region" description="Basic and acidic residues" evidence="1">
    <location>
        <begin position="1"/>
        <end position="12"/>
    </location>
</feature>
<evidence type="ECO:0000313" key="2">
    <source>
        <dbReference type="EMBL" id="KAG9697210.1"/>
    </source>
</evidence>
<dbReference type="AlphaFoldDB" id="A0A9P8ETR6"/>
<feature type="non-terminal residue" evidence="2">
    <location>
        <position position="197"/>
    </location>
</feature>
<proteinExistence type="predicted"/>
<dbReference type="Proteomes" id="UP000779574">
    <property type="component" value="Unassembled WGS sequence"/>
</dbReference>
<feature type="region of interest" description="Disordered" evidence="1">
    <location>
        <begin position="1"/>
        <end position="67"/>
    </location>
</feature>
<evidence type="ECO:0000256" key="1">
    <source>
        <dbReference type="SAM" id="MobiDB-lite"/>
    </source>
</evidence>
<comment type="caution">
    <text evidence="2">The sequence shown here is derived from an EMBL/GenBank/DDBJ whole genome shotgun (WGS) entry which is preliminary data.</text>
</comment>
<reference evidence="2" key="2">
    <citation type="submission" date="2021-08" db="EMBL/GenBank/DDBJ databases">
        <authorList>
            <person name="Gostincar C."/>
            <person name="Sun X."/>
            <person name="Song Z."/>
            <person name="Gunde-Cimerman N."/>
        </authorList>
    </citation>
    <scope>NUCLEOTIDE SEQUENCE</scope>
    <source>
        <strain evidence="2">EXF-9911</strain>
    </source>
</reference>
<organism evidence="2 3">
    <name type="scientific">Aureobasidium melanogenum</name>
    <name type="common">Aureobasidium pullulans var. melanogenum</name>
    <dbReference type="NCBI Taxonomy" id="46634"/>
    <lineage>
        <taxon>Eukaryota</taxon>
        <taxon>Fungi</taxon>
        <taxon>Dikarya</taxon>
        <taxon>Ascomycota</taxon>
        <taxon>Pezizomycotina</taxon>
        <taxon>Dothideomycetes</taxon>
        <taxon>Dothideomycetidae</taxon>
        <taxon>Dothideales</taxon>
        <taxon>Saccotheciaceae</taxon>
        <taxon>Aureobasidium</taxon>
    </lineage>
</organism>
<reference evidence="2" key="1">
    <citation type="journal article" date="2021" name="J Fungi (Basel)">
        <title>Virulence traits and population genomics of the black yeast Aureobasidium melanogenum.</title>
        <authorList>
            <person name="Cernosa A."/>
            <person name="Sun X."/>
            <person name="Gostincar C."/>
            <person name="Fang C."/>
            <person name="Gunde-Cimerman N."/>
            <person name="Song Z."/>
        </authorList>
    </citation>
    <scope>NUCLEOTIDE SEQUENCE</scope>
    <source>
        <strain evidence="2">EXF-9911</strain>
    </source>
</reference>